<gene>
    <name evidence="1" type="ORF">HCU67_13865</name>
</gene>
<comment type="caution">
    <text evidence="1">The sequence shown here is derived from an EMBL/GenBank/DDBJ whole genome shotgun (WGS) entry which is preliminary data.</text>
</comment>
<sequence>MERRPIGAVARYPIVPPPARFGWISFKMAGVRLRKKPLKRYFYLAQHGLWYNSGIFIVVNRSGAKMLRISGPHRRNTAHSLKRWQQYQGTYQFDKTF</sequence>
<evidence type="ECO:0000313" key="1">
    <source>
        <dbReference type="EMBL" id="NKI33040.1"/>
    </source>
</evidence>
<proteinExistence type="predicted"/>
<dbReference type="Proteomes" id="UP000718451">
    <property type="component" value="Unassembled WGS sequence"/>
</dbReference>
<dbReference type="EMBL" id="JAAWWL010000002">
    <property type="protein sequence ID" value="NKI33040.1"/>
    <property type="molecule type" value="Genomic_DNA"/>
</dbReference>
<keyword evidence="2" id="KW-1185">Reference proteome</keyword>
<evidence type="ECO:0000313" key="2">
    <source>
        <dbReference type="Proteomes" id="UP000718451"/>
    </source>
</evidence>
<reference evidence="1 2" key="1">
    <citation type="submission" date="2020-04" db="EMBL/GenBank/DDBJ databases">
        <authorList>
            <person name="Yoon J."/>
        </authorList>
    </citation>
    <scope>NUCLEOTIDE SEQUENCE [LARGE SCALE GENOMIC DNA]</scope>
    <source>
        <strain evidence="1 2">DJ-13</strain>
    </source>
</reference>
<accession>A0ABX1GVM6</accession>
<name>A0ABX1GVM6_9FLAO</name>
<protein>
    <submittedName>
        <fullName evidence="1">Uncharacterized protein</fullName>
    </submittedName>
</protein>
<organism evidence="1 2">
    <name type="scientific">Croceivirga thetidis</name>
    <dbReference type="NCBI Taxonomy" id="2721623"/>
    <lineage>
        <taxon>Bacteria</taxon>
        <taxon>Pseudomonadati</taxon>
        <taxon>Bacteroidota</taxon>
        <taxon>Flavobacteriia</taxon>
        <taxon>Flavobacteriales</taxon>
        <taxon>Flavobacteriaceae</taxon>
        <taxon>Croceivirga</taxon>
    </lineage>
</organism>